<feature type="compositionally biased region" description="Basic and acidic residues" evidence="3">
    <location>
        <begin position="1"/>
        <end position="14"/>
    </location>
</feature>
<dbReference type="InterPro" id="IPR012677">
    <property type="entry name" value="Nucleotide-bd_a/b_plait_sf"/>
</dbReference>
<dbReference type="AlphaFoldDB" id="A0A367IT64"/>
<dbReference type="OrthoDB" id="1049195at2759"/>
<dbReference type="PROSITE" id="PS50102">
    <property type="entry name" value="RRM"/>
    <property type="match status" value="3"/>
</dbReference>
<dbReference type="Gene3D" id="3.30.70.330">
    <property type="match status" value="3"/>
</dbReference>
<feature type="compositionally biased region" description="Low complexity" evidence="3">
    <location>
        <begin position="15"/>
        <end position="28"/>
    </location>
</feature>
<gene>
    <name evidence="5" type="ORF">CU098_005701</name>
</gene>
<dbReference type="InterPro" id="IPR035979">
    <property type="entry name" value="RBD_domain_sf"/>
</dbReference>
<evidence type="ECO:0000313" key="5">
    <source>
        <dbReference type="EMBL" id="RCH80842.1"/>
    </source>
</evidence>
<comment type="caution">
    <text evidence="5">The sequence shown here is derived from an EMBL/GenBank/DDBJ whole genome shotgun (WGS) entry which is preliminary data.</text>
</comment>
<dbReference type="PANTHER" id="PTHR23003">
    <property type="entry name" value="RNA RECOGNITION MOTIF RRM DOMAIN CONTAINING PROTEIN"/>
    <property type="match status" value="1"/>
</dbReference>
<dbReference type="InterPro" id="IPR050374">
    <property type="entry name" value="RRT5_SRSF_SR"/>
</dbReference>
<reference evidence="5 6" key="1">
    <citation type="journal article" date="2018" name="G3 (Bethesda)">
        <title>Phylogenetic and Phylogenomic Definition of Rhizopus Species.</title>
        <authorList>
            <person name="Gryganskyi A.P."/>
            <person name="Golan J."/>
            <person name="Dolatabadi S."/>
            <person name="Mondo S."/>
            <person name="Robb S."/>
            <person name="Idnurm A."/>
            <person name="Muszewska A."/>
            <person name="Steczkiewicz K."/>
            <person name="Masonjones S."/>
            <person name="Liao H.L."/>
            <person name="Gajdeczka M.T."/>
            <person name="Anike F."/>
            <person name="Vuek A."/>
            <person name="Anishchenko I.M."/>
            <person name="Voigt K."/>
            <person name="de Hoog G.S."/>
            <person name="Smith M.E."/>
            <person name="Heitman J."/>
            <person name="Vilgalys R."/>
            <person name="Stajich J.E."/>
        </authorList>
    </citation>
    <scope>NUCLEOTIDE SEQUENCE [LARGE SCALE GENOMIC DNA]</scope>
    <source>
        <strain evidence="5 6">LSU 92-RS-03</strain>
    </source>
</reference>
<organism evidence="5 6">
    <name type="scientific">Rhizopus stolonifer</name>
    <name type="common">Rhizopus nigricans</name>
    <dbReference type="NCBI Taxonomy" id="4846"/>
    <lineage>
        <taxon>Eukaryota</taxon>
        <taxon>Fungi</taxon>
        <taxon>Fungi incertae sedis</taxon>
        <taxon>Mucoromycota</taxon>
        <taxon>Mucoromycotina</taxon>
        <taxon>Mucoromycetes</taxon>
        <taxon>Mucorales</taxon>
        <taxon>Mucorineae</taxon>
        <taxon>Rhizopodaceae</taxon>
        <taxon>Rhizopus</taxon>
    </lineage>
</organism>
<dbReference type="SUPFAM" id="SSF54928">
    <property type="entry name" value="RNA-binding domain, RBD"/>
    <property type="match status" value="2"/>
</dbReference>
<feature type="domain" description="RRM" evidence="4">
    <location>
        <begin position="278"/>
        <end position="345"/>
    </location>
</feature>
<dbReference type="CDD" id="cd00590">
    <property type="entry name" value="RRM_SF"/>
    <property type="match status" value="1"/>
</dbReference>
<evidence type="ECO:0000256" key="3">
    <source>
        <dbReference type="SAM" id="MobiDB-lite"/>
    </source>
</evidence>
<dbReference type="GO" id="GO:0005737">
    <property type="term" value="C:cytoplasm"/>
    <property type="evidence" value="ECO:0007669"/>
    <property type="project" value="TreeGrafter"/>
</dbReference>
<dbReference type="InterPro" id="IPR000504">
    <property type="entry name" value="RRM_dom"/>
</dbReference>
<sequence length="345" mass="39671">MSDRSYSPRRDHSYSTRSSSPRSFYSSRSRSHSRRRSYRGRSPSPDYYRGRSYYYSRSPSYRSRSPRHEPTCTVFVGNLSYEATWFQLKDFMRDAGEIIHADVVKFSDGKSKGCGVVEYRYPEDAKRAIRMLNEVRFMGRYVSIRYHKSWKNLPTNVSWQDLKDLFRQAGKVSHTDIFTELDTKISNGTGIVIFEDPSDARYAISTFNGYNLQGNKIEVMEERYKHIKKDSTISNTPSPENHYTEGYRYDTIPPPPPMYPSISLVGGSAADLPTHGHNQIYVNNLPFSTTWEDLIDLFRHVGPVIRAEIIVVNGHPKGTGYVRFEDGSMCQKAIGSMDIHMAVDL</sequence>
<feature type="compositionally biased region" description="Basic residues" evidence="3">
    <location>
        <begin position="29"/>
        <end position="39"/>
    </location>
</feature>
<evidence type="ECO:0000259" key="4">
    <source>
        <dbReference type="PROSITE" id="PS50102"/>
    </source>
</evidence>
<dbReference type="EMBL" id="PJQM01005793">
    <property type="protein sequence ID" value="RCH80842.1"/>
    <property type="molecule type" value="Genomic_DNA"/>
</dbReference>
<dbReference type="PANTHER" id="PTHR23003:SF3">
    <property type="entry name" value="FI21236P1-RELATED"/>
    <property type="match status" value="1"/>
</dbReference>
<evidence type="ECO:0000313" key="6">
    <source>
        <dbReference type="Proteomes" id="UP000253551"/>
    </source>
</evidence>
<protein>
    <recommendedName>
        <fullName evidence="4">RRM domain-containing protein</fullName>
    </recommendedName>
</protein>
<name>A0A367IT64_RHIST</name>
<feature type="compositionally biased region" description="Low complexity" evidence="3">
    <location>
        <begin position="40"/>
        <end position="51"/>
    </location>
</feature>
<keyword evidence="1 2" id="KW-0694">RNA-binding</keyword>
<proteinExistence type="predicted"/>
<evidence type="ECO:0000256" key="1">
    <source>
        <dbReference type="ARBA" id="ARBA00022884"/>
    </source>
</evidence>
<dbReference type="GO" id="GO:0003729">
    <property type="term" value="F:mRNA binding"/>
    <property type="evidence" value="ECO:0007669"/>
    <property type="project" value="TreeGrafter"/>
</dbReference>
<dbReference type="SMART" id="SM00360">
    <property type="entry name" value="RRM"/>
    <property type="match status" value="3"/>
</dbReference>
<feature type="domain" description="RRM" evidence="4">
    <location>
        <begin position="152"/>
        <end position="224"/>
    </location>
</feature>
<feature type="region of interest" description="Disordered" evidence="3">
    <location>
        <begin position="1"/>
        <end position="51"/>
    </location>
</feature>
<dbReference type="Pfam" id="PF00076">
    <property type="entry name" value="RRM_1"/>
    <property type="match status" value="3"/>
</dbReference>
<dbReference type="GO" id="GO:0005634">
    <property type="term" value="C:nucleus"/>
    <property type="evidence" value="ECO:0007669"/>
    <property type="project" value="TreeGrafter"/>
</dbReference>
<keyword evidence="6" id="KW-1185">Reference proteome</keyword>
<dbReference type="STRING" id="4846.A0A367IT64"/>
<accession>A0A367IT64</accession>
<feature type="domain" description="RRM" evidence="4">
    <location>
        <begin position="72"/>
        <end position="149"/>
    </location>
</feature>
<dbReference type="Proteomes" id="UP000253551">
    <property type="component" value="Unassembled WGS sequence"/>
</dbReference>
<evidence type="ECO:0000256" key="2">
    <source>
        <dbReference type="PROSITE-ProRule" id="PRU00176"/>
    </source>
</evidence>